<keyword evidence="2" id="KW-1185">Reference proteome</keyword>
<dbReference type="Pfam" id="PF13279">
    <property type="entry name" value="4HBT_2"/>
    <property type="match status" value="1"/>
</dbReference>
<proteinExistence type="predicted"/>
<name>A0AAE3U0Q5_9HYPH</name>
<comment type="caution">
    <text evidence="1">The sequence shown here is derived from an EMBL/GenBank/DDBJ whole genome shotgun (WGS) entry which is preliminary data.</text>
</comment>
<dbReference type="InterPro" id="IPR029069">
    <property type="entry name" value="HotDog_dom_sf"/>
</dbReference>
<gene>
    <name evidence="1" type="ORF">MRS75_05795</name>
</gene>
<evidence type="ECO:0008006" key="3">
    <source>
        <dbReference type="Google" id="ProtNLM"/>
    </source>
</evidence>
<dbReference type="EMBL" id="JALDYZ010000002">
    <property type="protein sequence ID" value="MDI7921596.1"/>
    <property type="molecule type" value="Genomic_DNA"/>
</dbReference>
<reference evidence="1" key="1">
    <citation type="submission" date="2022-03" db="EMBL/GenBank/DDBJ databases">
        <title>Fererhizobium litorale gen. nov., sp. nov., isolated from sandy sediments of the Sea of Japan seashore.</title>
        <authorList>
            <person name="Romanenko L."/>
            <person name="Kurilenko V."/>
            <person name="Otstavnykh N."/>
            <person name="Svetashev V."/>
            <person name="Tekutyeva L."/>
            <person name="Isaeva M."/>
            <person name="Mikhailov V."/>
        </authorList>
    </citation>
    <scope>NUCLEOTIDE SEQUENCE</scope>
    <source>
        <strain evidence="1">KMM 9576</strain>
    </source>
</reference>
<accession>A0AAE3U0Q5</accession>
<organism evidence="1 2">
    <name type="scientific">Ferirhizobium litorale</name>
    <dbReference type="NCBI Taxonomy" id="2927786"/>
    <lineage>
        <taxon>Bacteria</taxon>
        <taxon>Pseudomonadati</taxon>
        <taxon>Pseudomonadota</taxon>
        <taxon>Alphaproteobacteria</taxon>
        <taxon>Hyphomicrobiales</taxon>
        <taxon>Rhizobiaceae</taxon>
        <taxon>Ferirhizobium</taxon>
    </lineage>
</organism>
<dbReference type="AlphaFoldDB" id="A0AAE3U0Q5"/>
<dbReference type="Gene3D" id="3.10.129.10">
    <property type="entry name" value="Hotdog Thioesterase"/>
    <property type="match status" value="1"/>
</dbReference>
<evidence type="ECO:0000313" key="1">
    <source>
        <dbReference type="EMBL" id="MDI7921596.1"/>
    </source>
</evidence>
<dbReference type="RefSeq" id="WP_311785756.1">
    <property type="nucleotide sequence ID" value="NZ_JALDYY010000002.1"/>
</dbReference>
<evidence type="ECO:0000313" key="2">
    <source>
        <dbReference type="Proteomes" id="UP001161580"/>
    </source>
</evidence>
<dbReference type="Proteomes" id="UP001161580">
    <property type="component" value="Unassembled WGS sequence"/>
</dbReference>
<sequence length="133" mass="15489">MKDIERIEVMEARIPSRDIGMDGRMQTPAYFYYAEAALAHFWRYRPPLEDEPAFEVKKAECVYHDSLYLDDVARFTVRINKIGVKSVGANVAVEAADRLCAEIELIWTSVDRESREAVPLPEDIRDWLYQFLD</sequence>
<dbReference type="SUPFAM" id="SSF54637">
    <property type="entry name" value="Thioesterase/thiol ester dehydrase-isomerase"/>
    <property type="match status" value="1"/>
</dbReference>
<protein>
    <recommendedName>
        <fullName evidence="3">Acyl-CoA thioesterase</fullName>
    </recommendedName>
</protein>